<dbReference type="GO" id="GO:0006357">
    <property type="term" value="P:regulation of transcription by RNA polymerase II"/>
    <property type="evidence" value="ECO:0000318"/>
    <property type="project" value="GO_Central"/>
</dbReference>
<keyword evidence="8" id="KW-0804">Transcription</keyword>
<dbReference type="PANTHER" id="PTHR24376:SF216">
    <property type="entry name" value="ZINC FINGER PROTEIN 420-LIKE"/>
    <property type="match status" value="1"/>
</dbReference>
<dbReference type="GO" id="GO:0005634">
    <property type="term" value="C:nucleus"/>
    <property type="evidence" value="ECO:0000318"/>
    <property type="project" value="GO_Central"/>
</dbReference>
<evidence type="ECO:0000256" key="2">
    <source>
        <dbReference type="ARBA" id="ARBA00022723"/>
    </source>
</evidence>
<dbReference type="EnsemblMetazoa" id="PPA36407.1">
    <property type="protein sequence ID" value="PPA36407.1"/>
    <property type="gene ID" value="WBGene00274776"/>
</dbReference>
<dbReference type="FunFam" id="3.30.160.60:FF:000202">
    <property type="entry name" value="Zinc finger protein 574"/>
    <property type="match status" value="1"/>
</dbReference>
<dbReference type="FunFam" id="3.30.160.60:FF:000322">
    <property type="entry name" value="GDNF-inducible zinc finger protein 1"/>
    <property type="match status" value="1"/>
</dbReference>
<dbReference type="FunFam" id="3.30.160.60:FF:003309">
    <property type="entry name" value="Zgc:171551"/>
    <property type="match status" value="2"/>
</dbReference>
<dbReference type="InterPro" id="IPR013087">
    <property type="entry name" value="Znf_C2H2_type"/>
</dbReference>
<evidence type="ECO:0000256" key="5">
    <source>
        <dbReference type="ARBA" id="ARBA00022833"/>
    </source>
</evidence>
<organism evidence="11 12">
    <name type="scientific">Pristionchus pacificus</name>
    <name type="common">Parasitic nematode worm</name>
    <dbReference type="NCBI Taxonomy" id="54126"/>
    <lineage>
        <taxon>Eukaryota</taxon>
        <taxon>Metazoa</taxon>
        <taxon>Ecdysozoa</taxon>
        <taxon>Nematoda</taxon>
        <taxon>Chromadorea</taxon>
        <taxon>Rhabditida</taxon>
        <taxon>Rhabditina</taxon>
        <taxon>Diplogasteromorpha</taxon>
        <taxon>Diplogasteroidea</taxon>
        <taxon>Neodiplogasteridae</taxon>
        <taxon>Pristionchus</taxon>
    </lineage>
</organism>
<dbReference type="GO" id="GO:0000122">
    <property type="term" value="P:negative regulation of transcription by RNA polymerase II"/>
    <property type="evidence" value="ECO:0007669"/>
    <property type="project" value="UniProtKB-ARBA"/>
</dbReference>
<evidence type="ECO:0000256" key="7">
    <source>
        <dbReference type="ARBA" id="ARBA00023125"/>
    </source>
</evidence>
<dbReference type="FunFam" id="3.30.160.60:FF:000446">
    <property type="entry name" value="Zinc finger protein"/>
    <property type="match status" value="5"/>
</dbReference>
<dbReference type="Proteomes" id="UP000005239">
    <property type="component" value="Unassembled WGS sequence"/>
</dbReference>
<evidence type="ECO:0000256" key="6">
    <source>
        <dbReference type="ARBA" id="ARBA00023015"/>
    </source>
</evidence>
<evidence type="ECO:0000256" key="8">
    <source>
        <dbReference type="ARBA" id="ARBA00023163"/>
    </source>
</evidence>
<protein>
    <submittedName>
        <fullName evidence="11">Zinc finger protein</fullName>
    </submittedName>
</protein>
<evidence type="ECO:0000256" key="1">
    <source>
        <dbReference type="ARBA" id="ARBA00004123"/>
    </source>
</evidence>
<accession>A0A8R1YVG8</accession>
<keyword evidence="6" id="KW-0805">Transcription regulation</keyword>
<accession>A0A2A6CVY7</accession>
<dbReference type="GO" id="GO:0008270">
    <property type="term" value="F:zinc ion binding"/>
    <property type="evidence" value="ECO:0007669"/>
    <property type="project" value="UniProtKB-KW"/>
</dbReference>
<reference evidence="12" key="1">
    <citation type="journal article" date="2008" name="Nat. Genet.">
        <title>The Pristionchus pacificus genome provides a unique perspective on nematode lifestyle and parasitism.</title>
        <authorList>
            <person name="Dieterich C."/>
            <person name="Clifton S.W."/>
            <person name="Schuster L.N."/>
            <person name="Chinwalla A."/>
            <person name="Delehaunty K."/>
            <person name="Dinkelacker I."/>
            <person name="Fulton L."/>
            <person name="Fulton R."/>
            <person name="Godfrey J."/>
            <person name="Minx P."/>
            <person name="Mitreva M."/>
            <person name="Roeseler W."/>
            <person name="Tian H."/>
            <person name="Witte H."/>
            <person name="Yang S.P."/>
            <person name="Wilson R.K."/>
            <person name="Sommer R.J."/>
        </authorList>
    </citation>
    <scope>NUCLEOTIDE SEQUENCE [LARGE SCALE GENOMIC DNA]</scope>
    <source>
        <strain evidence="12">PS312</strain>
    </source>
</reference>
<keyword evidence="2" id="KW-0479">Metal-binding</keyword>
<evidence type="ECO:0000256" key="9">
    <source>
        <dbReference type="ARBA" id="ARBA00023242"/>
    </source>
</evidence>
<dbReference type="InterPro" id="IPR036236">
    <property type="entry name" value="Znf_C2H2_sf"/>
</dbReference>
<feature type="compositionally biased region" description="Basic and acidic residues" evidence="10">
    <location>
        <begin position="282"/>
        <end position="311"/>
    </location>
</feature>
<reference evidence="11" key="2">
    <citation type="submission" date="2022-06" db="UniProtKB">
        <authorList>
            <consortium name="EnsemblMetazoa"/>
        </authorList>
    </citation>
    <scope>IDENTIFICATION</scope>
    <source>
        <strain evidence="11">PS312</strain>
    </source>
</reference>
<dbReference type="GO" id="GO:0032502">
    <property type="term" value="P:developmental process"/>
    <property type="evidence" value="ECO:0007669"/>
    <property type="project" value="UniProtKB-ARBA"/>
</dbReference>
<name>A0A2A6CVY7_PRIPA</name>
<keyword evidence="9" id="KW-0539">Nucleus</keyword>
<dbReference type="PROSITE" id="PS00028">
    <property type="entry name" value="ZINC_FINGER_C2H2_1"/>
    <property type="match status" value="26"/>
</dbReference>
<evidence type="ECO:0000256" key="10">
    <source>
        <dbReference type="SAM" id="MobiDB-lite"/>
    </source>
</evidence>
<comment type="subcellular location">
    <subcellularLocation>
        <location evidence="1">Nucleus</location>
    </subcellularLocation>
</comment>
<keyword evidence="4" id="KW-0863">Zinc-finger</keyword>
<dbReference type="Pfam" id="PF12874">
    <property type="entry name" value="zf-met"/>
    <property type="match status" value="1"/>
</dbReference>
<dbReference type="SMART" id="SM00355">
    <property type="entry name" value="ZnF_C2H2"/>
    <property type="match status" value="28"/>
</dbReference>
<dbReference type="AlphaFoldDB" id="A0A2A6CVY7"/>
<feature type="region of interest" description="Disordered" evidence="10">
    <location>
        <begin position="271"/>
        <end position="322"/>
    </location>
</feature>
<evidence type="ECO:0000256" key="3">
    <source>
        <dbReference type="ARBA" id="ARBA00022737"/>
    </source>
</evidence>
<keyword evidence="5" id="KW-0862">Zinc</keyword>
<dbReference type="PANTHER" id="PTHR24376">
    <property type="entry name" value="ZINC FINGER PROTEIN"/>
    <property type="match status" value="1"/>
</dbReference>
<dbReference type="PROSITE" id="PS50157">
    <property type="entry name" value="ZINC_FINGER_C2H2_2"/>
    <property type="match status" value="26"/>
</dbReference>
<dbReference type="Gene3D" id="3.30.160.60">
    <property type="entry name" value="Classic Zinc Finger"/>
    <property type="match status" value="21"/>
</dbReference>
<evidence type="ECO:0000256" key="4">
    <source>
        <dbReference type="ARBA" id="ARBA00022771"/>
    </source>
</evidence>
<evidence type="ECO:0000313" key="12">
    <source>
        <dbReference type="Proteomes" id="UP000005239"/>
    </source>
</evidence>
<dbReference type="Pfam" id="PF00096">
    <property type="entry name" value="zf-C2H2"/>
    <property type="match status" value="17"/>
</dbReference>
<dbReference type="GO" id="GO:0003677">
    <property type="term" value="F:DNA binding"/>
    <property type="evidence" value="ECO:0007669"/>
    <property type="project" value="UniProtKB-KW"/>
</dbReference>
<proteinExistence type="predicted"/>
<sequence>MKLSMLHYNSLILNESIGQRVEKSASLIKRPGRVAMSVKTKREGGKHEWREEILRESEQVRRDLEEGRLMRRIGMPTDLVFDELCIWEANRNGQMVNEDDISDEEDGEEEVFEEGEDDDEEYNDLDEELVEVKRPYPCDICGKRFAQLSTMKAHKKTHMVVAEKSFNCGVCSGTFSSKYKLRTHNLTHGNLVALIRLAMTGKKLGISDPYFDKFRCDDTDPDQAAQKRAFKCDECGKALRTAKNLKLHMARHTGNFPYKCEDCPRGLTQKNKYSAHVKTHKKGSDRVTKKASKDRQDGKNNDESASNDHREKKGRPLGKKPKRINKNRIFECNMCGKKYTRQENLNYHHWSAHSDGNEERKTFKCDECGKQFFNTPALWSHKKYHVRERLIDGILIFSKHHLLSKTFFSWREPKVSCDFCGKKVLPCSLNFHMKTHTNQRFECNICGKGLKSEFGLKTHLESHTYDDFPEQAKQHPCDVCGSKFTCLANLNRHKKIHSSSIEIKKPYKCNICEKRFFDSTSLARHKKSHGPEKDLRPFECDTCGKSYKEKSHLAIHQITHGILLSKKTYYKCEVCEMNFPTQYALNGHKPKHLDAKEPVQAALKRQFQCDICGKKLVSSNYLQKHKRLHSSSESISKPHKCDICDKRFTDAQQVKRHMISHVPKAERTRFECNICHKTYASIDCLSRHKPIHDSAPKPFRCDQCDLRFLSFPSQSGCVTRANFAISPSQGKIPCQSTSKSMAMQKDIKIEEDADVSDSEFSNSDCGDIHDSNDITQKKNTNNGMFECDLCGKSYNRKCNLTAHKKSHFKEKLPYPCEICNKRFVSKTYVATHMRLHLDNEDEKFIFDCEICGRRFAHRPNWARHKDRHKANEEQKKVQCDICGKMLAPCSLLYHKTTHLDGKNPEEADQKRPYKCDICGKGLTTPFWLKKHKLFHKYDDNPDQAKQYACNICDNKYTLLSNLTRHKRSHASTVEAKKPFECDICNKRFADSSCLAKHKRLHGSEEERKPFKCDICHMAFTNKDILQGHNIIHGILDPNRTYHQCNICDKYFITRRKVLEHHKTNHLDENDPEQAALKCPHKCDECGKYFGTIAALKQHQFLRHTDDNDPEIAALKRPHQCAECGKKFHTTTQLNVHRRTHSNSELVKSPYKCELCDQRFTTSRALKWHMDQHVPESEWIRFECDICQNSFSRNDYLLKHKRKHGMFRK</sequence>
<feature type="compositionally biased region" description="Basic residues" evidence="10">
    <location>
        <begin position="312"/>
        <end position="322"/>
    </location>
</feature>
<evidence type="ECO:0000313" key="11">
    <source>
        <dbReference type="EnsemblMetazoa" id="PPA36407.1"/>
    </source>
</evidence>
<keyword evidence="12" id="KW-1185">Reference proteome</keyword>
<gene>
    <name evidence="11" type="primary">WBGene00274776</name>
</gene>
<dbReference type="Pfam" id="PF13912">
    <property type="entry name" value="zf-C2H2_6"/>
    <property type="match status" value="3"/>
</dbReference>
<keyword evidence="3" id="KW-0677">Repeat</keyword>
<keyword evidence="7" id="KW-0238">DNA-binding</keyword>
<dbReference type="SUPFAM" id="SSF57667">
    <property type="entry name" value="beta-beta-alpha zinc fingers"/>
    <property type="match status" value="15"/>
</dbReference>